<dbReference type="Pfam" id="PF22622">
    <property type="entry name" value="MFE-2_hydrat-2_N"/>
    <property type="match status" value="1"/>
</dbReference>
<reference evidence="4 5" key="1">
    <citation type="submission" date="2018-06" db="EMBL/GenBank/DDBJ databases">
        <title>Genomic Encyclopedia of Type Strains, Phase IV (KMG-IV): sequencing the most valuable type-strain genomes for metagenomic binning, comparative biology and taxonomic classification.</title>
        <authorList>
            <person name="Goeker M."/>
        </authorList>
    </citation>
    <scope>NUCLEOTIDE SEQUENCE [LARGE SCALE GENOMIC DNA]</scope>
    <source>
        <strain evidence="4 5">DSM 45521</strain>
    </source>
</reference>
<evidence type="ECO:0000313" key="5">
    <source>
        <dbReference type="Proteomes" id="UP000247591"/>
    </source>
</evidence>
<protein>
    <submittedName>
        <fullName evidence="4">MaoC dehydratase-like protein</fullName>
    </submittedName>
</protein>
<proteinExistence type="inferred from homology"/>
<dbReference type="PANTHER" id="PTHR13078:SF59">
    <property type="entry name" value="ENOYL-COA HYDRATASE CHSH3"/>
    <property type="match status" value="1"/>
</dbReference>
<dbReference type="InterPro" id="IPR029069">
    <property type="entry name" value="HotDog_dom_sf"/>
</dbReference>
<evidence type="ECO:0000259" key="3">
    <source>
        <dbReference type="Pfam" id="PF22622"/>
    </source>
</evidence>
<evidence type="ECO:0000256" key="1">
    <source>
        <dbReference type="ARBA" id="ARBA00005254"/>
    </source>
</evidence>
<evidence type="ECO:0000313" key="4">
    <source>
        <dbReference type="EMBL" id="PYE15024.1"/>
    </source>
</evidence>
<dbReference type="OrthoDB" id="5522043at2"/>
<evidence type="ECO:0000259" key="2">
    <source>
        <dbReference type="Pfam" id="PF01575"/>
    </source>
</evidence>
<dbReference type="Gene3D" id="3.10.129.10">
    <property type="entry name" value="Hotdog Thioesterase"/>
    <property type="match status" value="2"/>
</dbReference>
<sequence>MPIDPDVALGAVVAKETFSWSASDVALYNLAVGAGSDPLNATALEYLDDRRPKVLSSFATVAAHFHETEPPKVSKPGIEIDLGSVVHGAQEVQVHKPIPAMGTATTTTTVVELQDKGSAAVIIEESVTVDDGGEPLWTARSSIFCKGAGGFGGERGTSDKVNYPDREPDHVIEEKTLPQQALLYRLCGDRNPLHSDPAFAEKAGFPRPILHGLGTYGIVLRTVVDELLGGDVDRVASFGAKFAGVVFPGETLRIKVWDDDSRLLITASVVERDDSPALGNVVLTKR</sequence>
<comment type="similarity">
    <text evidence="1">Belongs to the enoyl-CoA hydratase/isomerase family.</text>
</comment>
<organism evidence="4 5">
    <name type="scientific">Williamsia limnetica</name>
    <dbReference type="NCBI Taxonomy" id="882452"/>
    <lineage>
        <taxon>Bacteria</taxon>
        <taxon>Bacillati</taxon>
        <taxon>Actinomycetota</taxon>
        <taxon>Actinomycetes</taxon>
        <taxon>Mycobacteriales</taxon>
        <taxon>Nocardiaceae</taxon>
        <taxon>Williamsia</taxon>
    </lineage>
</organism>
<dbReference type="AlphaFoldDB" id="A0A318RLB3"/>
<dbReference type="EMBL" id="QJSP01000011">
    <property type="protein sequence ID" value="PYE15024.1"/>
    <property type="molecule type" value="Genomic_DNA"/>
</dbReference>
<feature type="domain" description="MaoC-like" evidence="2">
    <location>
        <begin position="161"/>
        <end position="270"/>
    </location>
</feature>
<dbReference type="PANTHER" id="PTHR13078">
    <property type="entry name" value="PEROXISOMAL MULTIFUNCTIONAL ENZYME TYPE 2-RELATED"/>
    <property type="match status" value="1"/>
</dbReference>
<dbReference type="GO" id="GO:0003857">
    <property type="term" value="F:(3S)-3-hydroxyacyl-CoA dehydrogenase (NAD+) activity"/>
    <property type="evidence" value="ECO:0007669"/>
    <property type="project" value="TreeGrafter"/>
</dbReference>
<dbReference type="RefSeq" id="WP_110471039.1">
    <property type="nucleotide sequence ID" value="NZ_QJSP01000011.1"/>
</dbReference>
<keyword evidence="5" id="KW-1185">Reference proteome</keyword>
<dbReference type="GO" id="GO:0044594">
    <property type="term" value="F:17-beta-hydroxysteroid dehydrogenase (NAD+) activity"/>
    <property type="evidence" value="ECO:0007669"/>
    <property type="project" value="TreeGrafter"/>
</dbReference>
<accession>A0A318RLB3</accession>
<dbReference type="CDD" id="cd03448">
    <property type="entry name" value="HDE_HSD"/>
    <property type="match status" value="1"/>
</dbReference>
<dbReference type="GO" id="GO:0004300">
    <property type="term" value="F:enoyl-CoA hydratase activity"/>
    <property type="evidence" value="ECO:0007669"/>
    <property type="project" value="TreeGrafter"/>
</dbReference>
<comment type="caution">
    <text evidence="4">The sequence shown here is derived from an EMBL/GenBank/DDBJ whole genome shotgun (WGS) entry which is preliminary data.</text>
</comment>
<dbReference type="Pfam" id="PF01575">
    <property type="entry name" value="MaoC_dehydratas"/>
    <property type="match status" value="1"/>
</dbReference>
<dbReference type="Proteomes" id="UP000247591">
    <property type="component" value="Unassembled WGS sequence"/>
</dbReference>
<gene>
    <name evidence="4" type="ORF">DFR67_11199</name>
</gene>
<dbReference type="GO" id="GO:0006635">
    <property type="term" value="P:fatty acid beta-oxidation"/>
    <property type="evidence" value="ECO:0007669"/>
    <property type="project" value="TreeGrafter"/>
</dbReference>
<dbReference type="InterPro" id="IPR002539">
    <property type="entry name" value="MaoC-like_dom"/>
</dbReference>
<dbReference type="InterPro" id="IPR054357">
    <property type="entry name" value="MFE-2_N"/>
</dbReference>
<name>A0A318RLB3_WILLI</name>
<feature type="domain" description="Peroxisomal multifunctional enzyme type 2-like N-terminal" evidence="3">
    <location>
        <begin position="18"/>
        <end position="147"/>
    </location>
</feature>
<dbReference type="SUPFAM" id="SSF54637">
    <property type="entry name" value="Thioesterase/thiol ester dehydrase-isomerase"/>
    <property type="match status" value="2"/>
</dbReference>